<comment type="caution">
    <text evidence="1">The sequence shown here is derived from an EMBL/GenBank/DDBJ whole genome shotgun (WGS) entry which is preliminary data.</text>
</comment>
<gene>
    <name evidence="1" type="ORF">RHGRI_013939</name>
</gene>
<name>A0AAV6K7I2_9ERIC</name>
<reference evidence="1" key="1">
    <citation type="submission" date="2020-08" db="EMBL/GenBank/DDBJ databases">
        <title>Plant Genome Project.</title>
        <authorList>
            <person name="Zhang R.-G."/>
        </authorList>
    </citation>
    <scope>NUCLEOTIDE SEQUENCE</scope>
    <source>
        <strain evidence="1">WSP0</strain>
        <tissue evidence="1">Leaf</tissue>
    </source>
</reference>
<dbReference type="PANTHER" id="PTHR31973">
    <property type="entry name" value="POLYPROTEIN, PUTATIVE-RELATED"/>
    <property type="match status" value="1"/>
</dbReference>
<dbReference type="Proteomes" id="UP000823749">
    <property type="component" value="Chromosome 5"/>
</dbReference>
<protein>
    <recommendedName>
        <fullName evidence="3">PB1 domain-containing protein</fullName>
    </recommendedName>
</protein>
<dbReference type="EMBL" id="JACTNZ010000005">
    <property type="protein sequence ID" value="KAG5548413.1"/>
    <property type="molecule type" value="Genomic_DNA"/>
</dbReference>
<sequence length="303" mass="33643">MEGSVILMCKRGVLSAGVVLSQHATFQDLVEKLCRKWSHLKGGALLLLYSLEGHAKCMLSCDDDLEALFALTLSRRIDAIDVILMDSRSSSTCSTVDPCSSDGGSIASLGQRFNDGAVEFCDCLTKYSVFHGFQFYYYKNHKDKVNAYCVERPDGRCGCHFIGRLVTEELRSRPFKRAIEIMHDVKEDYGVGVTYCRSHMGLQKAKDCAFGSYSASFADLKCFGACKYGFNYCRPLLFLDDTFLKSMYEGSLLSACTKDGNQDASVAVSYDSSLPLWGKFHPVAYRLDYCPPGKKTELVTQAA</sequence>
<evidence type="ECO:0000313" key="2">
    <source>
        <dbReference type="Proteomes" id="UP000823749"/>
    </source>
</evidence>
<organism evidence="1 2">
    <name type="scientific">Rhododendron griersonianum</name>
    <dbReference type="NCBI Taxonomy" id="479676"/>
    <lineage>
        <taxon>Eukaryota</taxon>
        <taxon>Viridiplantae</taxon>
        <taxon>Streptophyta</taxon>
        <taxon>Embryophyta</taxon>
        <taxon>Tracheophyta</taxon>
        <taxon>Spermatophyta</taxon>
        <taxon>Magnoliopsida</taxon>
        <taxon>eudicotyledons</taxon>
        <taxon>Gunneridae</taxon>
        <taxon>Pentapetalae</taxon>
        <taxon>asterids</taxon>
        <taxon>Ericales</taxon>
        <taxon>Ericaceae</taxon>
        <taxon>Ericoideae</taxon>
        <taxon>Rhodoreae</taxon>
        <taxon>Rhododendron</taxon>
    </lineage>
</organism>
<proteinExistence type="predicted"/>
<dbReference type="PANTHER" id="PTHR31973:SF187">
    <property type="entry name" value="MUTATOR TRANSPOSASE MUDRA PROTEIN"/>
    <property type="match status" value="1"/>
</dbReference>
<keyword evidence="2" id="KW-1185">Reference proteome</keyword>
<dbReference type="AlphaFoldDB" id="A0AAV6K7I2"/>
<evidence type="ECO:0008006" key="3">
    <source>
        <dbReference type="Google" id="ProtNLM"/>
    </source>
</evidence>
<accession>A0AAV6K7I2</accession>
<evidence type="ECO:0000313" key="1">
    <source>
        <dbReference type="EMBL" id="KAG5548413.1"/>
    </source>
</evidence>